<feature type="chain" id="PRO_5019015460" evidence="2">
    <location>
        <begin position="19"/>
        <end position="1343"/>
    </location>
</feature>
<feature type="transmembrane region" description="Helical" evidence="1">
    <location>
        <begin position="1238"/>
        <end position="1255"/>
    </location>
</feature>
<reference evidence="3" key="1">
    <citation type="submission" date="2018-01" db="EMBL/GenBank/DDBJ databases">
        <authorList>
            <person name="Regsiter A."/>
            <person name="William W."/>
        </authorList>
    </citation>
    <scope>NUCLEOTIDE SEQUENCE</scope>
    <source>
        <strain evidence="3">TRIP AH-1</strain>
    </source>
</reference>
<organism evidence="3">
    <name type="scientific">uncultured Desulfobacterium sp</name>
    <dbReference type="NCBI Taxonomy" id="201089"/>
    <lineage>
        <taxon>Bacteria</taxon>
        <taxon>Pseudomonadati</taxon>
        <taxon>Thermodesulfobacteriota</taxon>
        <taxon>Desulfobacteria</taxon>
        <taxon>Desulfobacterales</taxon>
        <taxon>Desulfobacteriaceae</taxon>
        <taxon>Desulfobacterium</taxon>
        <taxon>environmental samples</taxon>
    </lineage>
</organism>
<feature type="signal peptide" evidence="2">
    <location>
        <begin position="1"/>
        <end position="18"/>
    </location>
</feature>
<keyword evidence="1" id="KW-0472">Membrane</keyword>
<feature type="transmembrane region" description="Helical" evidence="1">
    <location>
        <begin position="1299"/>
        <end position="1317"/>
    </location>
</feature>
<evidence type="ECO:0000313" key="3">
    <source>
        <dbReference type="EMBL" id="SPD75643.1"/>
    </source>
</evidence>
<evidence type="ECO:0000256" key="2">
    <source>
        <dbReference type="SAM" id="SignalP"/>
    </source>
</evidence>
<keyword evidence="1" id="KW-1133">Transmembrane helix</keyword>
<protein>
    <submittedName>
        <fullName evidence="3">Uncharacterized protein</fullName>
    </submittedName>
</protein>
<name>A0A445N1S1_9BACT</name>
<proteinExistence type="predicted"/>
<feature type="transmembrane region" description="Helical" evidence="1">
    <location>
        <begin position="675"/>
        <end position="695"/>
    </location>
</feature>
<dbReference type="EMBL" id="OJIN01000215">
    <property type="protein sequence ID" value="SPD75643.1"/>
    <property type="molecule type" value="Genomic_DNA"/>
</dbReference>
<keyword evidence="2" id="KW-0732">Signal</keyword>
<gene>
    <name evidence="3" type="ORF">PITCH_A700013</name>
</gene>
<keyword evidence="1" id="KW-0812">Transmembrane</keyword>
<feature type="transmembrane region" description="Helical" evidence="1">
    <location>
        <begin position="1193"/>
        <end position="1217"/>
    </location>
</feature>
<accession>A0A445N1S1</accession>
<sequence length="1343" mass="149598">MKTLFFLILFFIAVAASAAPVPDTDTIPPSLDSWKPWVLHGEEERLCPTSYNDGNVYRCSWPSILELDMAQAGGVFTQQWLVFVKGWAELPGGNEQLPRDVKVDGKIVPVVARDNSPCVRLAPGRHQVEGKFIWADMPEMIPVPPSSGLVGLSINGRKVPCPLLDTEGRLWLQKKEEGAAQEERVDVRVCRLLNDNIPFEVASNFRISVSGRAREIRLSGVILDGFIPLNIKSPIPARLGPNNELMLQARPGRWEVVISAYSQAPVNAINPVSLPFGEEVWAFQAQNHLRMVKVKGGAPIDPNRADTPAEWKNLPTYTIKSGDAMVFEEIRRGDAEPAPDQLNLNRTWWLDFDGGGLTIQDKVQGTMSRQWYLAMNPPAMLGRVSVDGKDQLITGQGKDNKPGVELRRGTLDLVSESRLDSSTRLISAVGWDHDFESVTGSLNLPPGWRLLTASGVDVMPGTWFARWTLLDLFLVLIISLSIYKLWDWRFGLLALAAVGLTYHEPESPRIVWLHLLAATALLRFLPEGWIKRLAAIWRIGSLVTLVVFAIPFMVNQVRWGIYPQLEPHWSGPVTPAEYKQDAVGVLSSSPIQEEATVPRKGKGMAKIMERDSSQGLQWEKGESYYRQQTQMVRDPNALIQTGPGLPSWRWRSYEMKWNGPVEASQEVRLWLLSPAVNLILALARFILLAGLVIKLMDIRGWKLPEPVPAVTAAILCVLFIPSLAAGEIKDSSYPPDGILQQLKERLLEKPDCLPFCASSPNMEITLDSGGLRILFDVHASIETAVPLPGSLKLWRPEEVFMDSKPAAGLLREKDGSMWALISEGIHTITLFSEMPVGNTIEIPLPLKPGRVTVMAAGFDVQGTGPDGKVEDVIKLTRLIKTEEQDQAWPERMIPAFLKVERILSLGLTWQTSTTVTRVTQKGTPAVVQVPLLAGESVTTAGIGVEDGNVQVNMGPDVTQVSWSSTIKTQDVIELKAPEQAPWTETWILDASPIWHCEFEGIPVVHHQDSLGQWRPRWQPWPGESVKIRITRPKSIPGQSVTIDKAGLVLTPGERSSRANLSLSMRSSQGGQHKIVLPEGARLQMVRVSGKTLPVREEGREIMVPLKPGTQTVDVEWRESVASSALTRGPHVAIGEQAVNADVTFEMPQNRWILFTTGPRLGPAVLFWSYLLIIIVVASALGRVSWTPLTTRHWLLLGLGLTQTHPLVALMIVGWFLALGTRQRYRFPEGFLRFNLSQILLIVWTIAAMVGLYTAIEKGLLGIPDMQIAGNGSYDFWLHWTQDRIGPFMPEPSVVAVPMYIYRALMLLWALWLAYCLLKWLKWGYKCFCEGGLWRKIEFRKAKI</sequence>
<evidence type="ECO:0000256" key="1">
    <source>
        <dbReference type="SAM" id="Phobius"/>
    </source>
</evidence>
<feature type="transmembrane region" description="Helical" evidence="1">
    <location>
        <begin position="1160"/>
        <end position="1181"/>
    </location>
</feature>
<feature type="transmembrane region" description="Helical" evidence="1">
    <location>
        <begin position="535"/>
        <end position="554"/>
    </location>
</feature>
<feature type="transmembrane region" description="Helical" evidence="1">
    <location>
        <begin position="707"/>
        <end position="725"/>
    </location>
</feature>